<organism evidence="2 3">
    <name type="scientific">Ramlibacter aurantiacus</name>
    <dbReference type="NCBI Taxonomy" id="2801330"/>
    <lineage>
        <taxon>Bacteria</taxon>
        <taxon>Pseudomonadati</taxon>
        <taxon>Pseudomonadota</taxon>
        <taxon>Betaproteobacteria</taxon>
        <taxon>Burkholderiales</taxon>
        <taxon>Comamonadaceae</taxon>
        <taxon>Ramlibacter</taxon>
    </lineage>
</organism>
<evidence type="ECO:0000313" key="2">
    <source>
        <dbReference type="EMBL" id="MBL0422205.1"/>
    </source>
</evidence>
<evidence type="ECO:0000313" key="3">
    <source>
        <dbReference type="Proteomes" id="UP000613011"/>
    </source>
</evidence>
<gene>
    <name evidence="2" type="ORF">JI739_17790</name>
</gene>
<proteinExistence type="predicted"/>
<dbReference type="RefSeq" id="WP_201685280.1">
    <property type="nucleotide sequence ID" value="NZ_JAEQNA010000007.1"/>
</dbReference>
<keyword evidence="3" id="KW-1185">Reference proteome</keyword>
<protein>
    <submittedName>
        <fullName evidence="2">Uncharacterized protein</fullName>
    </submittedName>
</protein>
<dbReference type="EMBL" id="JAEQNA010000007">
    <property type="protein sequence ID" value="MBL0422205.1"/>
    <property type="molecule type" value="Genomic_DNA"/>
</dbReference>
<dbReference type="AlphaFoldDB" id="A0A936ZW44"/>
<evidence type="ECO:0000256" key="1">
    <source>
        <dbReference type="SAM" id="Phobius"/>
    </source>
</evidence>
<keyword evidence="1" id="KW-1133">Transmembrane helix</keyword>
<sequence length="58" mass="6478">MVAFRVLLLLLLGSAGLLFGAYALTGRIRYKQLGLKILRWTLVGAFGFFAVLAVQRFF</sequence>
<name>A0A936ZW44_9BURK</name>
<accession>A0A936ZW44</accession>
<keyword evidence="1" id="KW-0472">Membrane</keyword>
<dbReference type="Proteomes" id="UP000613011">
    <property type="component" value="Unassembled WGS sequence"/>
</dbReference>
<reference evidence="2" key="1">
    <citation type="submission" date="2021-01" db="EMBL/GenBank/DDBJ databases">
        <title>Ramlibacter sp. strain AW1 16S ribosomal RNA gene Genome sequencing and assembly.</title>
        <authorList>
            <person name="Kang M."/>
        </authorList>
    </citation>
    <scope>NUCLEOTIDE SEQUENCE</scope>
    <source>
        <strain evidence="2">AW1</strain>
    </source>
</reference>
<keyword evidence="1" id="KW-0812">Transmembrane</keyword>
<feature type="transmembrane region" description="Helical" evidence="1">
    <location>
        <begin position="33"/>
        <end position="54"/>
    </location>
</feature>
<comment type="caution">
    <text evidence="2">The sequence shown here is derived from an EMBL/GenBank/DDBJ whole genome shotgun (WGS) entry which is preliminary data.</text>
</comment>